<reference evidence="1 2" key="1">
    <citation type="journal article" date="2018" name="New Phytol.">
        <title>Phylogenomics of Endogonaceae and evolution of mycorrhizas within Mucoromycota.</title>
        <authorList>
            <person name="Chang Y."/>
            <person name="Desiro A."/>
            <person name="Na H."/>
            <person name="Sandor L."/>
            <person name="Lipzen A."/>
            <person name="Clum A."/>
            <person name="Barry K."/>
            <person name="Grigoriev I.V."/>
            <person name="Martin F.M."/>
            <person name="Stajich J.E."/>
            <person name="Smith M.E."/>
            <person name="Bonito G."/>
            <person name="Spatafora J.W."/>
        </authorList>
    </citation>
    <scope>NUCLEOTIDE SEQUENCE [LARGE SCALE GENOMIC DNA]</scope>
    <source>
        <strain evidence="1 2">GMNB39</strain>
    </source>
</reference>
<keyword evidence="2" id="KW-1185">Reference proteome</keyword>
<gene>
    <name evidence="1" type="ORF">BC936DRAFT_145539</name>
</gene>
<dbReference type="Proteomes" id="UP000268093">
    <property type="component" value="Unassembled WGS sequence"/>
</dbReference>
<dbReference type="EMBL" id="RBNI01004336">
    <property type="protein sequence ID" value="RUP47605.1"/>
    <property type="molecule type" value="Genomic_DNA"/>
</dbReference>
<evidence type="ECO:0000313" key="1">
    <source>
        <dbReference type="EMBL" id="RUP47605.1"/>
    </source>
</evidence>
<protein>
    <submittedName>
        <fullName evidence="1">Uncharacterized protein</fullName>
    </submittedName>
</protein>
<name>A0A433D9S1_9FUNG</name>
<comment type="caution">
    <text evidence="1">The sequence shown here is derived from an EMBL/GenBank/DDBJ whole genome shotgun (WGS) entry which is preliminary data.</text>
</comment>
<sequence>MNSHCLEPSRLSRSKFVGMPGILGFGSWSEEVTLRMREGADSRSFGSKSSVRRSGPTKLTARVFSTSWVSSVNSRVLVVVPALLTST</sequence>
<evidence type="ECO:0000313" key="2">
    <source>
        <dbReference type="Proteomes" id="UP000268093"/>
    </source>
</evidence>
<proteinExistence type="predicted"/>
<dbReference type="AlphaFoldDB" id="A0A433D9S1"/>
<accession>A0A433D9S1</accession>
<organism evidence="1 2">
    <name type="scientific">Jimgerdemannia flammicorona</name>
    <dbReference type="NCBI Taxonomy" id="994334"/>
    <lineage>
        <taxon>Eukaryota</taxon>
        <taxon>Fungi</taxon>
        <taxon>Fungi incertae sedis</taxon>
        <taxon>Mucoromycota</taxon>
        <taxon>Mucoromycotina</taxon>
        <taxon>Endogonomycetes</taxon>
        <taxon>Endogonales</taxon>
        <taxon>Endogonaceae</taxon>
        <taxon>Jimgerdemannia</taxon>
    </lineage>
</organism>